<protein>
    <submittedName>
        <fullName evidence="2">Uncharacterized protein LOC112453243</fullName>
    </submittedName>
</protein>
<sequence>MSLPAASPKVEACRREAEMRFPRWAHTKMDVDMLQASIHTSLWVDDLAALADDDDVDGAAEWIGGVMRTACNASMPRSKPHPRKAAYWWTEKIAKLRRSSVRVRRRWLRARRGWQPRQL</sequence>
<gene>
    <name evidence="2" type="primary">LOC112453243</name>
</gene>
<dbReference type="Proteomes" id="UP000504618">
    <property type="component" value="Unplaced"/>
</dbReference>
<evidence type="ECO:0000313" key="1">
    <source>
        <dbReference type="Proteomes" id="UP000504618"/>
    </source>
</evidence>
<name>A0A6J1PKB8_9HYME</name>
<organism evidence="1 2">
    <name type="scientific">Temnothorax curvispinosus</name>
    <dbReference type="NCBI Taxonomy" id="300111"/>
    <lineage>
        <taxon>Eukaryota</taxon>
        <taxon>Metazoa</taxon>
        <taxon>Ecdysozoa</taxon>
        <taxon>Arthropoda</taxon>
        <taxon>Hexapoda</taxon>
        <taxon>Insecta</taxon>
        <taxon>Pterygota</taxon>
        <taxon>Neoptera</taxon>
        <taxon>Endopterygota</taxon>
        <taxon>Hymenoptera</taxon>
        <taxon>Apocrita</taxon>
        <taxon>Aculeata</taxon>
        <taxon>Formicoidea</taxon>
        <taxon>Formicidae</taxon>
        <taxon>Myrmicinae</taxon>
        <taxon>Temnothorax</taxon>
    </lineage>
</organism>
<proteinExistence type="predicted"/>
<dbReference type="OrthoDB" id="7700944at2759"/>
<keyword evidence="1" id="KW-1185">Reference proteome</keyword>
<accession>A0A6J1PKB8</accession>
<evidence type="ECO:0000313" key="2">
    <source>
        <dbReference type="RefSeq" id="XP_024869630.1"/>
    </source>
</evidence>
<dbReference type="RefSeq" id="XP_024869630.1">
    <property type="nucleotide sequence ID" value="XM_025013862.1"/>
</dbReference>
<dbReference type="GeneID" id="112453243"/>
<reference evidence="2" key="1">
    <citation type="submission" date="2025-08" db="UniProtKB">
        <authorList>
            <consortium name="RefSeq"/>
        </authorList>
    </citation>
    <scope>IDENTIFICATION</scope>
    <source>
        <tissue evidence="2">Whole body</tissue>
    </source>
</reference>
<dbReference type="AlphaFoldDB" id="A0A6J1PKB8"/>